<keyword evidence="2" id="KW-0560">Oxidoreductase</keyword>
<evidence type="ECO:0000256" key="1">
    <source>
        <dbReference type="ARBA" id="ARBA00006484"/>
    </source>
</evidence>
<dbReference type="Gene3D" id="3.40.50.720">
    <property type="entry name" value="NAD(P)-binding Rossmann-like Domain"/>
    <property type="match status" value="1"/>
</dbReference>
<dbReference type="InterPro" id="IPR036291">
    <property type="entry name" value="NAD(P)-bd_dom_sf"/>
</dbReference>
<dbReference type="CDD" id="cd05233">
    <property type="entry name" value="SDR_c"/>
    <property type="match status" value="1"/>
</dbReference>
<proteinExistence type="inferred from homology"/>
<dbReference type="Pfam" id="PF13561">
    <property type="entry name" value="adh_short_C2"/>
    <property type="match status" value="1"/>
</dbReference>
<organism evidence="3 4">
    <name type="scientific">Rhodococcus rhodochrous J3</name>
    <dbReference type="NCBI Taxonomy" id="903528"/>
    <lineage>
        <taxon>Bacteria</taxon>
        <taxon>Bacillati</taxon>
        <taxon>Actinomycetota</taxon>
        <taxon>Actinomycetes</taxon>
        <taxon>Mycobacteriales</taxon>
        <taxon>Nocardiaceae</taxon>
        <taxon>Rhodococcus</taxon>
    </lineage>
</organism>
<evidence type="ECO:0000313" key="4">
    <source>
        <dbReference type="Proteomes" id="UP000193566"/>
    </source>
</evidence>
<dbReference type="SUPFAM" id="SSF51735">
    <property type="entry name" value="NAD(P)-binding Rossmann-fold domains"/>
    <property type="match status" value="1"/>
</dbReference>
<protein>
    <submittedName>
        <fullName evidence="3">NAD(P)-dependent dehydrogenase, short-chain alcohol dehydrogenase family</fullName>
    </submittedName>
</protein>
<dbReference type="InterPro" id="IPR002347">
    <property type="entry name" value="SDR_fam"/>
</dbReference>
<dbReference type="PANTHER" id="PTHR43477:SF1">
    <property type="entry name" value="DIHYDROANTICAPSIN 7-DEHYDROGENASE"/>
    <property type="match status" value="1"/>
</dbReference>
<evidence type="ECO:0000256" key="2">
    <source>
        <dbReference type="ARBA" id="ARBA00023002"/>
    </source>
</evidence>
<accession>A0ABY1MH26</accession>
<sequence>MPQDSAPSHGSADSDRIIDYRNRFDLSQRRYLVLGGGQGMGRQVSHALAQLGAEVIVVDVDRARADAVRTEIGSRATSEQVDATDNAEMAALAERVGELDGVVDVIGMARYGSLLDISDEDWSWEESIVLRHAVLALRHFGRRLRDRGEGSVTFVSSVSGIGSSPVHAAYGVYKAALGSLVRSASIELGPYGVRVNAVAPGFVVTPRISAVLDSDALENTRTQIPLQRLTLPADVASALTFLVSDLARTITGQVMIVDGGATNKYPYDMSAF</sequence>
<name>A0ABY1MH26_RHORH</name>
<dbReference type="PANTHER" id="PTHR43477">
    <property type="entry name" value="DIHYDROANTICAPSIN 7-DEHYDROGENASE"/>
    <property type="match status" value="1"/>
</dbReference>
<keyword evidence="4" id="KW-1185">Reference proteome</keyword>
<comment type="caution">
    <text evidence="3">The sequence shown here is derived from an EMBL/GenBank/DDBJ whole genome shotgun (WGS) entry which is preliminary data.</text>
</comment>
<dbReference type="EMBL" id="FXAV01000019">
    <property type="protein sequence ID" value="SMG56077.1"/>
    <property type="molecule type" value="Genomic_DNA"/>
</dbReference>
<dbReference type="PRINTS" id="PR00081">
    <property type="entry name" value="GDHRDH"/>
</dbReference>
<comment type="similarity">
    <text evidence="1">Belongs to the short-chain dehydrogenases/reductases (SDR) family.</text>
</comment>
<dbReference type="InterPro" id="IPR051122">
    <property type="entry name" value="SDR_DHRS6-like"/>
</dbReference>
<evidence type="ECO:0000313" key="3">
    <source>
        <dbReference type="EMBL" id="SMG56077.1"/>
    </source>
</evidence>
<gene>
    <name evidence="3" type="ORF">SAMN02745947_04758</name>
</gene>
<dbReference type="Proteomes" id="UP000193566">
    <property type="component" value="Unassembled WGS sequence"/>
</dbReference>
<reference evidence="3 4" key="1">
    <citation type="submission" date="2017-04" db="EMBL/GenBank/DDBJ databases">
        <authorList>
            <person name="Varghese N."/>
            <person name="Submissions S."/>
        </authorList>
    </citation>
    <scope>NUCLEOTIDE SEQUENCE [LARGE SCALE GENOMIC DNA]</scope>
    <source>
        <strain evidence="3 4">J3</strain>
    </source>
</reference>
<dbReference type="RefSeq" id="WP_085470398.1">
    <property type="nucleotide sequence ID" value="NZ_FXAV01000019.1"/>
</dbReference>